<evidence type="ECO:0000256" key="10">
    <source>
        <dbReference type="RuleBase" id="RU003476"/>
    </source>
</evidence>
<dbReference type="PRINTS" id="PR00502">
    <property type="entry name" value="NUDIXFAMILY"/>
</dbReference>
<dbReference type="Proteomes" id="UP000594681">
    <property type="component" value="Chromosome"/>
</dbReference>
<comment type="cofactor">
    <cofactor evidence="1">
        <name>Mg(2+)</name>
        <dbReference type="ChEBI" id="CHEBI:18420"/>
    </cofactor>
</comment>
<dbReference type="KEGG" id="cliz:G7Y31_03155"/>
<dbReference type="EC" id="3.6.1.22" evidence="4"/>
<organism evidence="12 13">
    <name type="scientific">Corynebacterium lizhenjunii</name>
    <dbReference type="NCBI Taxonomy" id="2709394"/>
    <lineage>
        <taxon>Bacteria</taxon>
        <taxon>Bacillati</taxon>
        <taxon>Actinomycetota</taxon>
        <taxon>Actinomycetes</taxon>
        <taxon>Mycobacteriales</taxon>
        <taxon>Corynebacteriaceae</taxon>
        <taxon>Corynebacterium</taxon>
    </lineage>
</organism>
<reference evidence="12 13" key="1">
    <citation type="submission" date="2020-11" db="EMBL/GenBank/DDBJ databases">
        <title>Corynebacterium sp. ZJ-599.</title>
        <authorList>
            <person name="Zhou J."/>
        </authorList>
    </citation>
    <scope>NUCLEOTIDE SEQUENCE [LARGE SCALE GENOMIC DNA]</scope>
    <source>
        <strain evidence="12 13">ZJ-599</strain>
    </source>
</reference>
<accession>A0A7T0KF94</accession>
<dbReference type="InterPro" id="IPR015797">
    <property type="entry name" value="NUDIX_hydrolase-like_dom_sf"/>
</dbReference>
<evidence type="ECO:0000256" key="6">
    <source>
        <dbReference type="ARBA" id="ARBA00022801"/>
    </source>
</evidence>
<dbReference type="RefSeq" id="WP_165008572.1">
    <property type="nucleotide sequence ID" value="NZ_CP064954.1"/>
</dbReference>
<sequence>MFLAVTESGRVQVDAAGQPAWRATAPAQGTGLRVKVAPGRWAVEVAQAPGEFVDASSSPTIAGDRLAARAVGLLRNRRLSRFHPETGEALEYSQGNIVGRASNGREIFPRLDPAVIGVVTHGEHILLGRHSLRPDYYSLPAGYVDVGETLEQAFAREVWEETGRRVDSVRYWGSQPWPSSGSLMLGMWATTQDVEAVGECDGELAQVRWASREEVRHLPLAAPGSIAYRMIMEWLSNDA</sequence>
<keyword evidence="5" id="KW-0479">Metal-binding</keyword>
<dbReference type="GO" id="GO:0035529">
    <property type="term" value="F:NADH pyrophosphatase activity"/>
    <property type="evidence" value="ECO:0007669"/>
    <property type="project" value="TreeGrafter"/>
</dbReference>
<dbReference type="PANTHER" id="PTHR42904:SF6">
    <property type="entry name" value="NAD-CAPPED RNA HYDROLASE NUDT12"/>
    <property type="match status" value="1"/>
</dbReference>
<keyword evidence="6 10" id="KW-0378">Hydrolase</keyword>
<dbReference type="PANTHER" id="PTHR42904">
    <property type="entry name" value="NUDIX HYDROLASE, NUDC SUBFAMILY"/>
    <property type="match status" value="1"/>
</dbReference>
<evidence type="ECO:0000256" key="1">
    <source>
        <dbReference type="ARBA" id="ARBA00001946"/>
    </source>
</evidence>
<dbReference type="InterPro" id="IPR000086">
    <property type="entry name" value="NUDIX_hydrolase_dom"/>
</dbReference>
<proteinExistence type="inferred from homology"/>
<evidence type="ECO:0000256" key="4">
    <source>
        <dbReference type="ARBA" id="ARBA00012381"/>
    </source>
</evidence>
<evidence type="ECO:0000259" key="11">
    <source>
        <dbReference type="PROSITE" id="PS51462"/>
    </source>
</evidence>
<evidence type="ECO:0000256" key="9">
    <source>
        <dbReference type="ARBA" id="ARBA00023679"/>
    </source>
</evidence>
<evidence type="ECO:0000256" key="5">
    <source>
        <dbReference type="ARBA" id="ARBA00022723"/>
    </source>
</evidence>
<dbReference type="SUPFAM" id="SSF55811">
    <property type="entry name" value="Nudix"/>
    <property type="match status" value="1"/>
</dbReference>
<dbReference type="InterPro" id="IPR050241">
    <property type="entry name" value="NAD-cap_RNA_hydrolase_NudC"/>
</dbReference>
<dbReference type="Pfam" id="PF00293">
    <property type="entry name" value="NUDIX"/>
    <property type="match status" value="1"/>
</dbReference>
<dbReference type="GO" id="GO:0019677">
    <property type="term" value="P:NAD+ catabolic process"/>
    <property type="evidence" value="ECO:0007669"/>
    <property type="project" value="TreeGrafter"/>
</dbReference>
<dbReference type="CDD" id="cd03429">
    <property type="entry name" value="NUDIX_NADH_pyrophosphatase_Nudt13"/>
    <property type="match status" value="1"/>
</dbReference>
<dbReference type="Gene3D" id="3.90.79.10">
    <property type="entry name" value="Nucleoside Triphosphate Pyrophosphohydrolase"/>
    <property type="match status" value="1"/>
</dbReference>
<dbReference type="EMBL" id="CP064954">
    <property type="protein sequence ID" value="QPK79716.1"/>
    <property type="molecule type" value="Genomic_DNA"/>
</dbReference>
<dbReference type="GO" id="GO:0046872">
    <property type="term" value="F:metal ion binding"/>
    <property type="evidence" value="ECO:0007669"/>
    <property type="project" value="UniProtKB-KW"/>
</dbReference>
<evidence type="ECO:0000313" key="12">
    <source>
        <dbReference type="EMBL" id="QPK79716.1"/>
    </source>
</evidence>
<evidence type="ECO:0000313" key="13">
    <source>
        <dbReference type="Proteomes" id="UP000594681"/>
    </source>
</evidence>
<protein>
    <recommendedName>
        <fullName evidence="4">NAD(+) diphosphatase</fullName>
        <ecNumber evidence="4">3.6.1.22</ecNumber>
    </recommendedName>
</protein>
<keyword evidence="8" id="KW-0520">NAD</keyword>
<dbReference type="InterPro" id="IPR020084">
    <property type="entry name" value="NUDIX_hydrolase_CS"/>
</dbReference>
<name>A0A7T0KF94_9CORY</name>
<dbReference type="GO" id="GO:0006742">
    <property type="term" value="P:NADP+ catabolic process"/>
    <property type="evidence" value="ECO:0007669"/>
    <property type="project" value="TreeGrafter"/>
</dbReference>
<evidence type="ECO:0000256" key="2">
    <source>
        <dbReference type="ARBA" id="ARBA00001947"/>
    </source>
</evidence>
<dbReference type="GO" id="GO:0005829">
    <property type="term" value="C:cytosol"/>
    <property type="evidence" value="ECO:0007669"/>
    <property type="project" value="TreeGrafter"/>
</dbReference>
<evidence type="ECO:0000256" key="7">
    <source>
        <dbReference type="ARBA" id="ARBA00022842"/>
    </source>
</evidence>
<dbReference type="PROSITE" id="PS00893">
    <property type="entry name" value="NUDIX_BOX"/>
    <property type="match status" value="1"/>
</dbReference>
<gene>
    <name evidence="12" type="ORF">G7Y31_03155</name>
</gene>
<feature type="domain" description="Nudix hydrolase" evidence="11">
    <location>
        <begin position="109"/>
        <end position="232"/>
    </location>
</feature>
<dbReference type="PROSITE" id="PS51462">
    <property type="entry name" value="NUDIX"/>
    <property type="match status" value="1"/>
</dbReference>
<evidence type="ECO:0000256" key="8">
    <source>
        <dbReference type="ARBA" id="ARBA00023027"/>
    </source>
</evidence>
<keyword evidence="13" id="KW-1185">Reference proteome</keyword>
<evidence type="ECO:0000256" key="3">
    <source>
        <dbReference type="ARBA" id="ARBA00009595"/>
    </source>
</evidence>
<dbReference type="InterPro" id="IPR049734">
    <property type="entry name" value="NudC-like_C"/>
</dbReference>
<keyword evidence="7" id="KW-0460">Magnesium</keyword>
<dbReference type="InterPro" id="IPR020476">
    <property type="entry name" value="Nudix_hydrolase"/>
</dbReference>
<comment type="cofactor">
    <cofactor evidence="2">
        <name>Zn(2+)</name>
        <dbReference type="ChEBI" id="CHEBI:29105"/>
    </cofactor>
</comment>
<comment type="catalytic activity">
    <reaction evidence="9">
        <text>a 5'-end NAD(+)-phospho-ribonucleoside in mRNA + H2O = a 5'-end phospho-adenosine-phospho-ribonucleoside in mRNA + beta-nicotinamide D-ribonucleotide + 2 H(+)</text>
        <dbReference type="Rhea" id="RHEA:60876"/>
        <dbReference type="Rhea" id="RHEA-COMP:15698"/>
        <dbReference type="Rhea" id="RHEA-COMP:15719"/>
        <dbReference type="ChEBI" id="CHEBI:14649"/>
        <dbReference type="ChEBI" id="CHEBI:15377"/>
        <dbReference type="ChEBI" id="CHEBI:15378"/>
        <dbReference type="ChEBI" id="CHEBI:144029"/>
        <dbReference type="ChEBI" id="CHEBI:144051"/>
    </reaction>
    <physiologicalReaction direction="left-to-right" evidence="9">
        <dbReference type="Rhea" id="RHEA:60877"/>
    </physiologicalReaction>
</comment>
<comment type="similarity">
    <text evidence="3">Belongs to the Nudix hydrolase family. NudC subfamily.</text>
</comment>
<dbReference type="AlphaFoldDB" id="A0A7T0KF94"/>